<dbReference type="AlphaFoldDB" id="A0A9P8T9H9"/>
<dbReference type="GeneID" id="70233092"/>
<comment type="caution">
    <text evidence="1">The sequence shown here is derived from an EMBL/GenBank/DDBJ whole genome shotgun (WGS) entry which is preliminary data.</text>
</comment>
<dbReference type="RefSeq" id="XP_046064034.1">
    <property type="nucleotide sequence ID" value="XM_046201852.1"/>
</dbReference>
<dbReference type="EMBL" id="JAEUBE010000087">
    <property type="protein sequence ID" value="KAH3670609.1"/>
    <property type="molecule type" value="Genomic_DNA"/>
</dbReference>
<proteinExistence type="predicted"/>
<reference evidence="1" key="2">
    <citation type="submission" date="2021-01" db="EMBL/GenBank/DDBJ databases">
        <authorList>
            <person name="Schikora-Tamarit M.A."/>
        </authorList>
    </citation>
    <scope>NUCLEOTIDE SEQUENCE</scope>
    <source>
        <strain evidence="1">CBS6075</strain>
    </source>
</reference>
<gene>
    <name evidence="1" type="ORF">OGAPHI_001124</name>
</gene>
<dbReference type="Proteomes" id="UP000769157">
    <property type="component" value="Unassembled WGS sequence"/>
</dbReference>
<name>A0A9P8T9H9_9ASCO</name>
<sequence length="173" mass="18785">MMALQESPLPSNRFSFPALNSSCTVDVVAIVDAWPLGKLLRPSKINLCDGLAQIPIVLNEPSCWLAKVKGTHLVRKSGLGRADTFFRITTVNNWNEQAPKSASSAQWISHTLLAGGRRVTRIPAKTTTMMGTTTATTISSQMGTMVLDSWTYMCMMEVSLTSKSLVLGVPKTP</sequence>
<evidence type="ECO:0000313" key="2">
    <source>
        <dbReference type="Proteomes" id="UP000769157"/>
    </source>
</evidence>
<evidence type="ECO:0000313" key="1">
    <source>
        <dbReference type="EMBL" id="KAH3670609.1"/>
    </source>
</evidence>
<reference evidence="1" key="1">
    <citation type="journal article" date="2021" name="Open Biol.">
        <title>Shared evolutionary footprints suggest mitochondrial oxidative damage underlies multiple complex I losses in fungi.</title>
        <authorList>
            <person name="Schikora-Tamarit M.A."/>
            <person name="Marcet-Houben M."/>
            <person name="Nosek J."/>
            <person name="Gabaldon T."/>
        </authorList>
    </citation>
    <scope>NUCLEOTIDE SEQUENCE</scope>
    <source>
        <strain evidence="1">CBS6075</strain>
    </source>
</reference>
<organism evidence="1 2">
    <name type="scientific">Ogataea philodendri</name>
    <dbReference type="NCBI Taxonomy" id="1378263"/>
    <lineage>
        <taxon>Eukaryota</taxon>
        <taxon>Fungi</taxon>
        <taxon>Dikarya</taxon>
        <taxon>Ascomycota</taxon>
        <taxon>Saccharomycotina</taxon>
        <taxon>Pichiomycetes</taxon>
        <taxon>Pichiales</taxon>
        <taxon>Pichiaceae</taxon>
        <taxon>Ogataea</taxon>
    </lineage>
</organism>
<accession>A0A9P8T9H9</accession>
<keyword evidence="2" id="KW-1185">Reference proteome</keyword>
<protein>
    <submittedName>
        <fullName evidence="1">Uncharacterized protein</fullName>
    </submittedName>
</protein>